<name>A0A5M8RXH8_9BACI</name>
<reference evidence="1 2" key="1">
    <citation type="submission" date="2018-08" db="EMBL/GenBank/DDBJ databases">
        <title>Bacillus phenotypic plasticity.</title>
        <authorList>
            <person name="Hurtado E."/>
        </authorList>
    </citation>
    <scope>NUCLEOTIDE SEQUENCE [LARGE SCALE GENOMIC DNA]</scope>
    <source>
        <strain evidence="1 2">427</strain>
    </source>
</reference>
<dbReference type="AlphaFoldDB" id="A0A5M8RXH8"/>
<comment type="caution">
    <text evidence="1">The sequence shown here is derived from an EMBL/GenBank/DDBJ whole genome shotgun (WGS) entry which is preliminary data.</text>
</comment>
<dbReference type="RefSeq" id="WP_148956071.1">
    <property type="nucleotide sequence ID" value="NZ_QSND01000001.1"/>
</dbReference>
<dbReference type="Gene3D" id="3.40.50.720">
    <property type="entry name" value="NAD(P)-binding Rossmann-like Domain"/>
    <property type="match status" value="1"/>
</dbReference>
<protein>
    <submittedName>
        <fullName evidence="1">Uncharacterized protein</fullName>
    </submittedName>
</protein>
<proteinExistence type="predicted"/>
<evidence type="ECO:0000313" key="2">
    <source>
        <dbReference type="Proteomes" id="UP000324326"/>
    </source>
</evidence>
<organism evidence="1 2">
    <name type="scientific">Bacillus swezeyi</name>
    <dbReference type="NCBI Taxonomy" id="1925020"/>
    <lineage>
        <taxon>Bacteria</taxon>
        <taxon>Bacillati</taxon>
        <taxon>Bacillota</taxon>
        <taxon>Bacilli</taxon>
        <taxon>Bacillales</taxon>
        <taxon>Bacillaceae</taxon>
        <taxon>Bacillus</taxon>
    </lineage>
</organism>
<dbReference type="Proteomes" id="UP000324326">
    <property type="component" value="Unassembled WGS sequence"/>
</dbReference>
<gene>
    <name evidence="1" type="ORF">DX927_03985</name>
</gene>
<dbReference type="EMBL" id="QSND01000001">
    <property type="protein sequence ID" value="KAA6453367.1"/>
    <property type="molecule type" value="Genomic_DNA"/>
</dbReference>
<evidence type="ECO:0000313" key="1">
    <source>
        <dbReference type="EMBL" id="KAA6453367.1"/>
    </source>
</evidence>
<accession>A0A5M8RXH8</accession>
<dbReference type="Gene3D" id="3.90.25.10">
    <property type="entry name" value="UDP-galactose 4-epimerase, domain 1"/>
    <property type="match status" value="1"/>
</dbReference>
<sequence length="234" mass="26599">MSIKYLGIREPFKKILEKMAISVEDHPTQIIDLGGAVKYDLKYFINGTDLQAETIILSNRRIELNDLLGSLEGELLKRYSKSILYRTSPLDINIELYRGWAGATGKLLTAFSPKGVNWINSKDVAEACLISKEDIRRRAGMAFELTGPKTISMEELKNIFESDLEMTIDMQCKSKKEITDILMQNKMPLDVIKWLVDFQEQSSDIRLAPATTILEKIIGQKPQVAQLFKNKELV</sequence>